<name>A0A3S5CR46_9PLAT</name>
<keyword evidence="2" id="KW-1185">Reference proteome</keyword>
<proteinExistence type="predicted"/>
<accession>A0A3S5CR46</accession>
<dbReference type="AlphaFoldDB" id="A0A3S5CR46"/>
<evidence type="ECO:0000313" key="1">
    <source>
        <dbReference type="EMBL" id="VEL41306.1"/>
    </source>
</evidence>
<organism evidence="1 2">
    <name type="scientific">Protopolystoma xenopodis</name>
    <dbReference type="NCBI Taxonomy" id="117903"/>
    <lineage>
        <taxon>Eukaryota</taxon>
        <taxon>Metazoa</taxon>
        <taxon>Spiralia</taxon>
        <taxon>Lophotrochozoa</taxon>
        <taxon>Platyhelminthes</taxon>
        <taxon>Monogenea</taxon>
        <taxon>Polyopisthocotylea</taxon>
        <taxon>Polystomatidea</taxon>
        <taxon>Polystomatidae</taxon>
        <taxon>Protopolystoma</taxon>
    </lineage>
</organism>
<comment type="caution">
    <text evidence="1">The sequence shown here is derived from an EMBL/GenBank/DDBJ whole genome shotgun (WGS) entry which is preliminary data.</text>
</comment>
<reference evidence="1" key="1">
    <citation type="submission" date="2018-11" db="EMBL/GenBank/DDBJ databases">
        <authorList>
            <consortium name="Pathogen Informatics"/>
        </authorList>
    </citation>
    <scope>NUCLEOTIDE SEQUENCE</scope>
</reference>
<sequence>MDESPVRTDRVRGIESLSFLCTIQYSQAHCNDLSVSAPFHMAHLTIHNYMLSFPPMSPESVSLQVDLVKRNPLHHRYQMPLAELLTFIQPSSHPACQSVGMYR</sequence>
<gene>
    <name evidence="1" type="ORF">PXEA_LOCUS34746</name>
</gene>
<dbReference type="Proteomes" id="UP000784294">
    <property type="component" value="Unassembled WGS sequence"/>
</dbReference>
<dbReference type="EMBL" id="CAAALY010268780">
    <property type="protein sequence ID" value="VEL41306.1"/>
    <property type="molecule type" value="Genomic_DNA"/>
</dbReference>
<protein>
    <submittedName>
        <fullName evidence="1">Uncharacterized protein</fullName>
    </submittedName>
</protein>
<evidence type="ECO:0000313" key="2">
    <source>
        <dbReference type="Proteomes" id="UP000784294"/>
    </source>
</evidence>